<gene>
    <name evidence="4" type="ORF">BC938DRAFT_482409</name>
</gene>
<evidence type="ECO:0000259" key="3">
    <source>
        <dbReference type="Pfam" id="PF05057"/>
    </source>
</evidence>
<dbReference type="Pfam" id="PF05057">
    <property type="entry name" value="DUF676"/>
    <property type="match status" value="1"/>
</dbReference>
<accession>A0A433QWG1</accession>
<comment type="similarity">
    <text evidence="1">Belongs to the putative lipase ROG1 family.</text>
</comment>
<keyword evidence="2" id="KW-0472">Membrane</keyword>
<dbReference type="AlphaFoldDB" id="A0A433QWG1"/>
<comment type="caution">
    <text evidence="4">The sequence shown here is derived from an EMBL/GenBank/DDBJ whole genome shotgun (WGS) entry which is preliminary data.</text>
</comment>
<dbReference type="InterPro" id="IPR029058">
    <property type="entry name" value="AB_hydrolase_fold"/>
</dbReference>
<dbReference type="PANTHER" id="PTHR42044:SF2">
    <property type="entry name" value="DUF676 DOMAIN-CONTAINING PROTEIN"/>
    <property type="match status" value="1"/>
</dbReference>
<reference evidence="4 5" key="1">
    <citation type="journal article" date="2018" name="New Phytol.">
        <title>Phylogenomics of Endogonaceae and evolution of mycorrhizas within Mucoromycota.</title>
        <authorList>
            <person name="Chang Y."/>
            <person name="Desiro A."/>
            <person name="Na H."/>
            <person name="Sandor L."/>
            <person name="Lipzen A."/>
            <person name="Clum A."/>
            <person name="Barry K."/>
            <person name="Grigoriev I.V."/>
            <person name="Martin F.M."/>
            <person name="Stajich J.E."/>
            <person name="Smith M.E."/>
            <person name="Bonito G."/>
            <person name="Spatafora J.W."/>
        </authorList>
    </citation>
    <scope>NUCLEOTIDE SEQUENCE [LARGE SCALE GENOMIC DNA]</scope>
    <source>
        <strain evidence="4 5">AD002</strain>
    </source>
</reference>
<evidence type="ECO:0000313" key="4">
    <source>
        <dbReference type="EMBL" id="RUS34096.1"/>
    </source>
</evidence>
<protein>
    <recommendedName>
        <fullName evidence="3">DUF676 domain-containing protein</fullName>
    </recommendedName>
</protein>
<keyword evidence="2" id="KW-0812">Transmembrane</keyword>
<evidence type="ECO:0000256" key="2">
    <source>
        <dbReference type="SAM" id="Phobius"/>
    </source>
</evidence>
<feature type="transmembrane region" description="Helical" evidence="2">
    <location>
        <begin position="80"/>
        <end position="106"/>
    </location>
</feature>
<dbReference type="PANTHER" id="PTHR42044">
    <property type="entry name" value="DUF676 DOMAIN-CONTAINING PROTEIN-RELATED"/>
    <property type="match status" value="1"/>
</dbReference>
<evidence type="ECO:0000256" key="1">
    <source>
        <dbReference type="ARBA" id="ARBA00007920"/>
    </source>
</evidence>
<dbReference type="InterPro" id="IPR007751">
    <property type="entry name" value="DUF676_lipase-like"/>
</dbReference>
<dbReference type="EMBL" id="RBNJ01000730">
    <property type="protein sequence ID" value="RUS34096.1"/>
    <property type="molecule type" value="Genomic_DNA"/>
</dbReference>
<proteinExistence type="inferred from homology"/>
<keyword evidence="5" id="KW-1185">Reference proteome</keyword>
<sequence>MIGGQPITTPIYKSLFKRNPFCAPSPAALPDTDSPWRLAIYDIGLLANKSLYLVWLLWPFASNNPNDELYFKKWGNIVSLARQIFLVFYAFAVLAVMGTFLLLGVFALLPPLAFTLAPIGTLLGLITWGQMTDPLKYPSKAGKVYPGESWLFVNGICVDSVWLQENCELLASMFGRRVVGIHNRSFGLVFDLVECLLQRDMGYVTDDARQAYASVKSELLREDVNKVVFIAHSQGSIIASMVVDRLLTTLPEDAVKKLEVYTFGSAANHMHDGNGLIRHIEHFANGGDFVSQTGVLAYTPLKQPGNEYRGHLYIDSKAKGHLLNMHYLGNTFKAGKKAMESRLASYLGGKQVQ</sequence>
<dbReference type="SUPFAM" id="SSF53474">
    <property type="entry name" value="alpha/beta-Hydrolases"/>
    <property type="match status" value="1"/>
</dbReference>
<evidence type="ECO:0000313" key="5">
    <source>
        <dbReference type="Proteomes" id="UP000274822"/>
    </source>
</evidence>
<feature type="domain" description="DUF676" evidence="3">
    <location>
        <begin position="191"/>
        <end position="265"/>
    </location>
</feature>
<organism evidence="4 5">
    <name type="scientific">Jimgerdemannia flammicorona</name>
    <dbReference type="NCBI Taxonomy" id="994334"/>
    <lineage>
        <taxon>Eukaryota</taxon>
        <taxon>Fungi</taxon>
        <taxon>Fungi incertae sedis</taxon>
        <taxon>Mucoromycota</taxon>
        <taxon>Mucoromycotina</taxon>
        <taxon>Endogonomycetes</taxon>
        <taxon>Endogonales</taxon>
        <taxon>Endogonaceae</taxon>
        <taxon>Jimgerdemannia</taxon>
    </lineage>
</organism>
<dbReference type="Proteomes" id="UP000274822">
    <property type="component" value="Unassembled WGS sequence"/>
</dbReference>
<keyword evidence="2" id="KW-1133">Transmembrane helix</keyword>
<name>A0A433QWG1_9FUNG</name>